<keyword evidence="11" id="KW-1185">Reference proteome</keyword>
<dbReference type="SUPFAM" id="SSF54001">
    <property type="entry name" value="Cysteine proteinases"/>
    <property type="match status" value="1"/>
</dbReference>
<feature type="site" description="Important for enzyme activity" evidence="7">
    <location>
        <position position="183"/>
    </location>
</feature>
<evidence type="ECO:0000313" key="10">
    <source>
        <dbReference type="EMBL" id="KAJ2778240.1"/>
    </source>
</evidence>
<dbReference type="Pfam" id="PF01088">
    <property type="entry name" value="Peptidase_C12"/>
    <property type="match status" value="1"/>
</dbReference>
<dbReference type="OrthoDB" id="427186at2759"/>
<evidence type="ECO:0000256" key="5">
    <source>
        <dbReference type="ARBA" id="ARBA00022801"/>
    </source>
</evidence>
<accession>A0A9W8LFD8</accession>
<dbReference type="Proteomes" id="UP001140217">
    <property type="component" value="Unassembled WGS sequence"/>
</dbReference>
<feature type="active site" description="Nucleophile" evidence="7">
    <location>
        <position position="96"/>
    </location>
</feature>
<keyword evidence="4 7" id="KW-0833">Ubl conjugation pathway</keyword>
<dbReference type="PRINTS" id="PR00707">
    <property type="entry name" value="UBCTHYDRLASE"/>
</dbReference>
<proteinExistence type="inferred from homology"/>
<protein>
    <recommendedName>
        <fullName evidence="8">Ubiquitin carboxyl-terminal hydrolase</fullName>
        <ecNumber evidence="8">3.4.19.12</ecNumber>
    </recommendedName>
</protein>
<gene>
    <name evidence="10" type="primary">UCHL3</name>
    <name evidence="10" type="ORF">H4R18_004716</name>
</gene>
<dbReference type="PANTHER" id="PTHR10589">
    <property type="entry name" value="UBIQUITIN CARBOXYL-TERMINAL HYDROLASE"/>
    <property type="match status" value="1"/>
</dbReference>
<reference evidence="10" key="1">
    <citation type="submission" date="2022-07" db="EMBL/GenBank/DDBJ databases">
        <title>Phylogenomic reconstructions and comparative analyses of Kickxellomycotina fungi.</title>
        <authorList>
            <person name="Reynolds N.K."/>
            <person name="Stajich J.E."/>
            <person name="Barry K."/>
            <person name="Grigoriev I.V."/>
            <person name="Crous P."/>
            <person name="Smith M.E."/>
        </authorList>
    </citation>
    <scope>NUCLEOTIDE SEQUENCE</scope>
    <source>
        <strain evidence="10">NBRC 105414</strain>
    </source>
</reference>
<dbReference type="PROSITE" id="PS52048">
    <property type="entry name" value="UCH_DOMAIN"/>
    <property type="match status" value="1"/>
</dbReference>
<organism evidence="10 11">
    <name type="scientific">Coemansia javaensis</name>
    <dbReference type="NCBI Taxonomy" id="2761396"/>
    <lineage>
        <taxon>Eukaryota</taxon>
        <taxon>Fungi</taxon>
        <taxon>Fungi incertae sedis</taxon>
        <taxon>Zoopagomycota</taxon>
        <taxon>Kickxellomycotina</taxon>
        <taxon>Kickxellomycetes</taxon>
        <taxon>Kickxellales</taxon>
        <taxon>Kickxellaceae</taxon>
        <taxon>Coemansia</taxon>
    </lineage>
</organism>
<dbReference type="CDD" id="cd09616">
    <property type="entry name" value="Peptidase_C12_UCH_L1_L3"/>
    <property type="match status" value="1"/>
</dbReference>
<dbReference type="GO" id="GO:0005737">
    <property type="term" value="C:cytoplasm"/>
    <property type="evidence" value="ECO:0007669"/>
    <property type="project" value="TreeGrafter"/>
</dbReference>
<dbReference type="InterPro" id="IPR038765">
    <property type="entry name" value="Papain-like_cys_pep_sf"/>
</dbReference>
<evidence type="ECO:0000259" key="9">
    <source>
        <dbReference type="PROSITE" id="PS52048"/>
    </source>
</evidence>
<dbReference type="PANTHER" id="PTHR10589:SF17">
    <property type="entry name" value="UBIQUITIN CARBOXYL-TERMINAL HYDROLASE"/>
    <property type="match status" value="1"/>
</dbReference>
<comment type="caution">
    <text evidence="10">The sequence shown here is derived from an EMBL/GenBank/DDBJ whole genome shotgun (WGS) entry which is preliminary data.</text>
</comment>
<sequence>MASAADKMFWVPLESSPEAMTAMVHRVGVDAAVGFSDVWGLDDEMLAMVPQPVRALVFLFPAGDGYAAARSREIEAAAAPVSPNVWFMKQTIGNACGTMAILHALANVQRDVAIGGALAGFFAETAALPPAERAAALERNGAIAASHAESAAQGQTAAPAADAAVEHHYAAFVVVDGDLYELDGTLPGPVNHGPATDVLRDGARAIQARIRALGDGAQTFSVIALGPAAESE</sequence>
<dbReference type="PROSITE" id="PS00140">
    <property type="entry name" value="UCH_1"/>
    <property type="match status" value="1"/>
</dbReference>
<feature type="domain" description="UCH catalytic" evidence="9">
    <location>
        <begin position="9"/>
        <end position="227"/>
    </location>
</feature>
<dbReference type="EMBL" id="JANBUL010000240">
    <property type="protein sequence ID" value="KAJ2778240.1"/>
    <property type="molecule type" value="Genomic_DNA"/>
</dbReference>
<evidence type="ECO:0000256" key="6">
    <source>
        <dbReference type="ARBA" id="ARBA00022807"/>
    </source>
</evidence>
<dbReference type="Gene3D" id="3.40.532.10">
    <property type="entry name" value="Peptidase C12, ubiquitin carboxyl-terminal hydrolase"/>
    <property type="match status" value="1"/>
</dbReference>
<dbReference type="GO" id="GO:0004843">
    <property type="term" value="F:cysteine-type deubiquitinase activity"/>
    <property type="evidence" value="ECO:0007669"/>
    <property type="project" value="UniProtKB-UniRule"/>
</dbReference>
<keyword evidence="3 7" id="KW-0645">Protease</keyword>
<dbReference type="AlphaFoldDB" id="A0A9W8LFD8"/>
<dbReference type="EC" id="3.4.19.12" evidence="8"/>
<dbReference type="InterPro" id="IPR057254">
    <property type="entry name" value="UCH_AS"/>
</dbReference>
<evidence type="ECO:0000256" key="4">
    <source>
        <dbReference type="ARBA" id="ARBA00022786"/>
    </source>
</evidence>
<feature type="active site" description="Proton donor" evidence="7">
    <location>
        <position position="168"/>
    </location>
</feature>
<evidence type="ECO:0000256" key="8">
    <source>
        <dbReference type="RuleBase" id="RU361215"/>
    </source>
</evidence>
<keyword evidence="6 7" id="KW-0788">Thiol protease</keyword>
<dbReference type="GO" id="GO:0016579">
    <property type="term" value="P:protein deubiquitination"/>
    <property type="evidence" value="ECO:0007669"/>
    <property type="project" value="TreeGrafter"/>
</dbReference>
<evidence type="ECO:0000256" key="7">
    <source>
        <dbReference type="PROSITE-ProRule" id="PRU01393"/>
    </source>
</evidence>
<dbReference type="GO" id="GO:0006511">
    <property type="term" value="P:ubiquitin-dependent protein catabolic process"/>
    <property type="evidence" value="ECO:0007669"/>
    <property type="project" value="UniProtKB-UniRule"/>
</dbReference>
<dbReference type="InterPro" id="IPR001578">
    <property type="entry name" value="Peptidase_C12_UCH"/>
</dbReference>
<comment type="similarity">
    <text evidence="2 7 8">Belongs to the peptidase C12 family.</text>
</comment>
<name>A0A9W8LFD8_9FUNG</name>
<evidence type="ECO:0000256" key="3">
    <source>
        <dbReference type="ARBA" id="ARBA00022670"/>
    </source>
</evidence>
<evidence type="ECO:0000256" key="2">
    <source>
        <dbReference type="ARBA" id="ARBA00009326"/>
    </source>
</evidence>
<dbReference type="InterPro" id="IPR036959">
    <property type="entry name" value="Peptidase_C12_UCH_sf"/>
</dbReference>
<keyword evidence="5 7" id="KW-0378">Hydrolase</keyword>
<comment type="catalytic activity">
    <reaction evidence="1 7 8">
        <text>Thiol-dependent hydrolysis of ester, thioester, amide, peptide and isopeptide bonds formed by the C-terminal Gly of ubiquitin (a 76-residue protein attached to proteins as an intracellular targeting signal).</text>
        <dbReference type="EC" id="3.4.19.12"/>
    </reaction>
</comment>
<evidence type="ECO:0000313" key="11">
    <source>
        <dbReference type="Proteomes" id="UP001140217"/>
    </source>
</evidence>
<feature type="site" description="Transition state stabilizer" evidence="7">
    <location>
        <position position="90"/>
    </location>
</feature>
<evidence type="ECO:0000256" key="1">
    <source>
        <dbReference type="ARBA" id="ARBA00000707"/>
    </source>
</evidence>
<dbReference type="FunFam" id="3.40.532.10:FF:000006">
    <property type="entry name" value="Ubiquitin carboxyl-terminal hydrolase"/>
    <property type="match status" value="1"/>
</dbReference>